<dbReference type="GeneID" id="89940989"/>
<evidence type="ECO:0000256" key="5">
    <source>
        <dbReference type="ARBA" id="ARBA00022777"/>
    </source>
</evidence>
<gene>
    <name evidence="12" type="ORF">N656DRAFT_790244</name>
</gene>
<dbReference type="Gene3D" id="1.10.510.10">
    <property type="entry name" value="Transferase(Phosphotransferase) domain 1"/>
    <property type="match status" value="1"/>
</dbReference>
<dbReference type="EMBL" id="MU853345">
    <property type="protein sequence ID" value="KAK4111606.1"/>
    <property type="molecule type" value="Genomic_DNA"/>
</dbReference>
<evidence type="ECO:0000256" key="6">
    <source>
        <dbReference type="ARBA" id="ARBA00022840"/>
    </source>
</evidence>
<dbReference type="InterPro" id="IPR051334">
    <property type="entry name" value="SRPK"/>
</dbReference>
<evidence type="ECO:0000313" key="12">
    <source>
        <dbReference type="EMBL" id="KAK4111606.1"/>
    </source>
</evidence>
<keyword evidence="6 9" id="KW-0067">ATP-binding</keyword>
<dbReference type="GO" id="GO:0000245">
    <property type="term" value="P:spliceosomal complex assembly"/>
    <property type="evidence" value="ECO:0007669"/>
    <property type="project" value="TreeGrafter"/>
</dbReference>
<feature type="binding site" evidence="9">
    <location>
        <position position="73"/>
    </location>
    <ligand>
        <name>ATP</name>
        <dbReference type="ChEBI" id="CHEBI:30616"/>
    </ligand>
</feature>
<dbReference type="GO" id="GO:0004674">
    <property type="term" value="F:protein serine/threonine kinase activity"/>
    <property type="evidence" value="ECO:0007669"/>
    <property type="project" value="UniProtKB-KW"/>
</dbReference>
<keyword evidence="4 9" id="KW-0547">Nucleotide-binding</keyword>
<dbReference type="GO" id="GO:0005737">
    <property type="term" value="C:cytoplasm"/>
    <property type="evidence" value="ECO:0007669"/>
    <property type="project" value="TreeGrafter"/>
</dbReference>
<dbReference type="RefSeq" id="XP_064669176.1">
    <property type="nucleotide sequence ID" value="XM_064816864.1"/>
</dbReference>
<dbReference type="SUPFAM" id="SSF56112">
    <property type="entry name" value="Protein kinase-like (PK-like)"/>
    <property type="match status" value="1"/>
</dbReference>
<dbReference type="InterPro" id="IPR008271">
    <property type="entry name" value="Ser/Thr_kinase_AS"/>
</dbReference>
<evidence type="ECO:0000259" key="11">
    <source>
        <dbReference type="PROSITE" id="PS50011"/>
    </source>
</evidence>
<dbReference type="SMART" id="SM00220">
    <property type="entry name" value="S_TKc"/>
    <property type="match status" value="1"/>
</dbReference>
<evidence type="ECO:0000256" key="9">
    <source>
        <dbReference type="PROSITE-ProRule" id="PRU10141"/>
    </source>
</evidence>
<reference evidence="12" key="1">
    <citation type="journal article" date="2023" name="Mol. Phylogenet. Evol.">
        <title>Genome-scale phylogeny and comparative genomics of the fungal order Sordariales.</title>
        <authorList>
            <person name="Hensen N."/>
            <person name="Bonometti L."/>
            <person name="Westerberg I."/>
            <person name="Brannstrom I.O."/>
            <person name="Guillou S."/>
            <person name="Cros-Aarteil S."/>
            <person name="Calhoun S."/>
            <person name="Haridas S."/>
            <person name="Kuo A."/>
            <person name="Mondo S."/>
            <person name="Pangilinan J."/>
            <person name="Riley R."/>
            <person name="LaButti K."/>
            <person name="Andreopoulos B."/>
            <person name="Lipzen A."/>
            <person name="Chen C."/>
            <person name="Yan M."/>
            <person name="Daum C."/>
            <person name="Ng V."/>
            <person name="Clum A."/>
            <person name="Steindorff A."/>
            <person name="Ohm R.A."/>
            <person name="Martin F."/>
            <person name="Silar P."/>
            <person name="Natvig D.O."/>
            <person name="Lalanne C."/>
            <person name="Gautier V."/>
            <person name="Ament-Velasquez S.L."/>
            <person name="Kruys A."/>
            <person name="Hutchinson M.I."/>
            <person name="Powell A.J."/>
            <person name="Barry K."/>
            <person name="Miller A.N."/>
            <person name="Grigoriev I.V."/>
            <person name="Debuchy R."/>
            <person name="Gladieux P."/>
            <person name="Hiltunen Thoren M."/>
            <person name="Johannesson H."/>
        </authorList>
    </citation>
    <scope>NUCLEOTIDE SEQUENCE</scope>
    <source>
        <strain evidence="12">CBS 508.74</strain>
    </source>
</reference>
<reference evidence="12" key="2">
    <citation type="submission" date="2023-05" db="EMBL/GenBank/DDBJ databases">
        <authorList>
            <consortium name="Lawrence Berkeley National Laboratory"/>
            <person name="Steindorff A."/>
            <person name="Hensen N."/>
            <person name="Bonometti L."/>
            <person name="Westerberg I."/>
            <person name="Brannstrom I.O."/>
            <person name="Guillou S."/>
            <person name="Cros-Aarteil S."/>
            <person name="Calhoun S."/>
            <person name="Haridas S."/>
            <person name="Kuo A."/>
            <person name="Mondo S."/>
            <person name="Pangilinan J."/>
            <person name="Riley R."/>
            <person name="Labutti K."/>
            <person name="Andreopoulos B."/>
            <person name="Lipzen A."/>
            <person name="Chen C."/>
            <person name="Yanf M."/>
            <person name="Daum C."/>
            <person name="Ng V."/>
            <person name="Clum A."/>
            <person name="Ohm R."/>
            <person name="Martin F."/>
            <person name="Silar P."/>
            <person name="Natvig D."/>
            <person name="Lalanne C."/>
            <person name="Gautier V."/>
            <person name="Ament-Velasquez S.L."/>
            <person name="Kruys A."/>
            <person name="Hutchinson M.I."/>
            <person name="Powell A.J."/>
            <person name="Barry K."/>
            <person name="Miller A.N."/>
            <person name="Grigoriev I.V."/>
            <person name="Debuchy R."/>
            <person name="Gladieux P."/>
            <person name="Thoren M.H."/>
            <person name="Johannesson H."/>
        </authorList>
    </citation>
    <scope>NUCLEOTIDE SEQUENCE</scope>
    <source>
        <strain evidence="12">CBS 508.74</strain>
    </source>
</reference>
<comment type="similarity">
    <text evidence="10">Belongs to the protein kinase superfamily.</text>
</comment>
<dbReference type="PROSITE" id="PS00107">
    <property type="entry name" value="PROTEIN_KINASE_ATP"/>
    <property type="match status" value="1"/>
</dbReference>
<comment type="catalytic activity">
    <reaction evidence="8">
        <text>L-seryl-[protein] + ATP = O-phospho-L-seryl-[protein] + ADP + H(+)</text>
        <dbReference type="Rhea" id="RHEA:17989"/>
        <dbReference type="Rhea" id="RHEA-COMP:9863"/>
        <dbReference type="Rhea" id="RHEA-COMP:11604"/>
        <dbReference type="ChEBI" id="CHEBI:15378"/>
        <dbReference type="ChEBI" id="CHEBI:29999"/>
        <dbReference type="ChEBI" id="CHEBI:30616"/>
        <dbReference type="ChEBI" id="CHEBI:83421"/>
        <dbReference type="ChEBI" id="CHEBI:456216"/>
        <dbReference type="EC" id="2.7.11.1"/>
    </reaction>
</comment>
<evidence type="ECO:0000313" key="13">
    <source>
        <dbReference type="Proteomes" id="UP001302812"/>
    </source>
</evidence>
<evidence type="ECO:0000256" key="8">
    <source>
        <dbReference type="ARBA" id="ARBA00048679"/>
    </source>
</evidence>
<dbReference type="InterPro" id="IPR017441">
    <property type="entry name" value="Protein_kinase_ATP_BS"/>
</dbReference>
<organism evidence="12 13">
    <name type="scientific">Canariomyces notabilis</name>
    <dbReference type="NCBI Taxonomy" id="2074819"/>
    <lineage>
        <taxon>Eukaryota</taxon>
        <taxon>Fungi</taxon>
        <taxon>Dikarya</taxon>
        <taxon>Ascomycota</taxon>
        <taxon>Pezizomycotina</taxon>
        <taxon>Sordariomycetes</taxon>
        <taxon>Sordariomycetidae</taxon>
        <taxon>Sordariales</taxon>
        <taxon>Chaetomiaceae</taxon>
        <taxon>Canariomyces</taxon>
    </lineage>
</organism>
<evidence type="ECO:0000256" key="1">
    <source>
        <dbReference type="ARBA" id="ARBA00012513"/>
    </source>
</evidence>
<dbReference type="GO" id="GO:0005634">
    <property type="term" value="C:nucleus"/>
    <property type="evidence" value="ECO:0007669"/>
    <property type="project" value="TreeGrafter"/>
</dbReference>
<comment type="catalytic activity">
    <reaction evidence="7">
        <text>L-threonyl-[protein] + ATP = O-phospho-L-threonyl-[protein] + ADP + H(+)</text>
        <dbReference type="Rhea" id="RHEA:46608"/>
        <dbReference type="Rhea" id="RHEA-COMP:11060"/>
        <dbReference type="Rhea" id="RHEA-COMP:11605"/>
        <dbReference type="ChEBI" id="CHEBI:15378"/>
        <dbReference type="ChEBI" id="CHEBI:30013"/>
        <dbReference type="ChEBI" id="CHEBI:30616"/>
        <dbReference type="ChEBI" id="CHEBI:61977"/>
        <dbReference type="ChEBI" id="CHEBI:456216"/>
        <dbReference type="EC" id="2.7.11.1"/>
    </reaction>
</comment>
<dbReference type="Proteomes" id="UP001302812">
    <property type="component" value="Unassembled WGS sequence"/>
</dbReference>
<dbReference type="PROSITE" id="PS00108">
    <property type="entry name" value="PROTEIN_KINASE_ST"/>
    <property type="match status" value="1"/>
</dbReference>
<evidence type="ECO:0000256" key="7">
    <source>
        <dbReference type="ARBA" id="ARBA00047899"/>
    </source>
</evidence>
<dbReference type="Gene3D" id="3.30.200.20">
    <property type="entry name" value="Phosphorylase Kinase, domain 1"/>
    <property type="match status" value="1"/>
</dbReference>
<sequence>MSHQDLPEALADDIEEGRDAYRPGGLHPVYIGDVYADKYRILNKIGYGVYSTVWLVRDLTKPDDDEHKYLALKALRAECYSDDKPIFEREILTHLRNGDRGQWGYKFICHLVDDFEHQGPNGTHVCLVFELMGETLASFGGWFKECMIPYPIMRRFTAQLLAALDYAHEHNVIHTDIKPDNIFVKFRDRSLIESEYLAKVPIPQQDRTKKRYNPVPSTSFQEYYFKDGDNLTLLEIALGDWGVSSWATQHLTERIQPVALRAPEVLIEAPWGKTVDLWNLGALHLELYRAVRMFDGRVPPDGHYELREHLAQIAYHFGPFPKELLEKGNQEIVRSIFDENGMPRGPRVRDVPPLDSEGFMRGLSEDRKNDYISFLRALMKIHPVERPSTMELLTHPWVGVISKNRE</sequence>
<comment type="caution">
    <text evidence="12">The sequence shown here is derived from an EMBL/GenBank/DDBJ whole genome shotgun (WGS) entry which is preliminary data.</text>
</comment>
<keyword evidence="5 12" id="KW-0418">Kinase</keyword>
<name>A0AAN6YQH1_9PEZI</name>
<accession>A0AAN6YQH1</accession>
<dbReference type="PANTHER" id="PTHR47634:SF9">
    <property type="entry name" value="PROTEIN KINASE DOMAIN-CONTAINING PROTEIN-RELATED"/>
    <property type="match status" value="1"/>
</dbReference>
<dbReference type="InterPro" id="IPR011009">
    <property type="entry name" value="Kinase-like_dom_sf"/>
</dbReference>
<dbReference type="EC" id="2.7.11.1" evidence="1"/>
<dbReference type="Pfam" id="PF00069">
    <property type="entry name" value="Pkinase"/>
    <property type="match status" value="2"/>
</dbReference>
<dbReference type="AlphaFoldDB" id="A0AAN6YQH1"/>
<evidence type="ECO:0000256" key="10">
    <source>
        <dbReference type="RuleBase" id="RU000304"/>
    </source>
</evidence>
<evidence type="ECO:0000256" key="2">
    <source>
        <dbReference type="ARBA" id="ARBA00022527"/>
    </source>
</evidence>
<evidence type="ECO:0000256" key="3">
    <source>
        <dbReference type="ARBA" id="ARBA00022679"/>
    </source>
</evidence>
<keyword evidence="3" id="KW-0808">Transferase</keyword>
<dbReference type="PANTHER" id="PTHR47634">
    <property type="entry name" value="PROTEIN KINASE DOMAIN-CONTAINING PROTEIN-RELATED"/>
    <property type="match status" value="1"/>
</dbReference>
<keyword evidence="13" id="KW-1185">Reference proteome</keyword>
<evidence type="ECO:0000256" key="4">
    <source>
        <dbReference type="ARBA" id="ARBA00022741"/>
    </source>
</evidence>
<protein>
    <recommendedName>
        <fullName evidence="1">non-specific serine/threonine protein kinase</fullName>
        <ecNumber evidence="1">2.7.11.1</ecNumber>
    </recommendedName>
</protein>
<dbReference type="GO" id="GO:0050684">
    <property type="term" value="P:regulation of mRNA processing"/>
    <property type="evidence" value="ECO:0007669"/>
    <property type="project" value="TreeGrafter"/>
</dbReference>
<dbReference type="PROSITE" id="PS50011">
    <property type="entry name" value="PROTEIN_KINASE_DOM"/>
    <property type="match status" value="1"/>
</dbReference>
<keyword evidence="2 10" id="KW-0723">Serine/threonine-protein kinase</keyword>
<feature type="domain" description="Protein kinase" evidence="11">
    <location>
        <begin position="39"/>
        <end position="398"/>
    </location>
</feature>
<proteinExistence type="inferred from homology"/>
<dbReference type="InterPro" id="IPR000719">
    <property type="entry name" value="Prot_kinase_dom"/>
</dbReference>
<dbReference type="GO" id="GO:0005524">
    <property type="term" value="F:ATP binding"/>
    <property type="evidence" value="ECO:0007669"/>
    <property type="project" value="UniProtKB-UniRule"/>
</dbReference>